<keyword evidence="6" id="KW-0547">Nucleotide-binding</keyword>
<keyword evidence="10" id="KW-0472">Membrane</keyword>
<protein>
    <recommendedName>
        <fullName evidence="3">histidine kinase</fullName>
        <ecNumber evidence="3">2.7.13.3</ecNumber>
    </recommendedName>
</protein>
<keyword evidence="10" id="KW-1133">Transmembrane helix</keyword>
<dbReference type="AlphaFoldDB" id="A0A1H3IMR8"/>
<dbReference type="InterPro" id="IPR004358">
    <property type="entry name" value="Sig_transdc_His_kin-like_C"/>
</dbReference>
<dbReference type="Proteomes" id="UP000198935">
    <property type="component" value="Unassembled WGS sequence"/>
</dbReference>
<evidence type="ECO:0000256" key="6">
    <source>
        <dbReference type="ARBA" id="ARBA00022741"/>
    </source>
</evidence>
<dbReference type="InterPro" id="IPR036890">
    <property type="entry name" value="HATPase_C_sf"/>
</dbReference>
<keyword evidence="8" id="KW-0067">ATP-binding</keyword>
<keyword evidence="5" id="KW-0808">Transferase</keyword>
<proteinExistence type="predicted"/>
<dbReference type="SMART" id="SM00388">
    <property type="entry name" value="HisKA"/>
    <property type="match status" value="1"/>
</dbReference>
<dbReference type="SUPFAM" id="SSF55874">
    <property type="entry name" value="ATPase domain of HSP90 chaperone/DNA topoisomerase II/histidine kinase"/>
    <property type="match status" value="1"/>
</dbReference>
<sequence>MKSTKRRLAFRFTFQFIIFSILAVIICGLLILNVSDYLTKEEIKRNFTIGTLDTIISETTVTDDEVWIHSSWEELLAERNMWLQVINEEGKVIHSIHAPSDLPDSYTLQEIMKINETKRYLHYKIFSSIDTYYQMPYLYFLGYESKSDDLLLEWVNTYQDVTQLSDDELEQLTAQVKAKNGRLDIIDEQGMVVKSIGNGATTEEGRMNYTPVGIVAHRQGLSNERAEVSVYYDTETNYTWILKSDRGEVTIYGSFLREIIAVLFVAAAIILLLGILFTVWHATRYGQPLLLFITWLEKLGQGNYQEVLNAMQDKKVLNRKGKVRSKYKLYEEVITAFKEMAGKLKQSEEEREQLDTTREAWMTGISHDLRTPLSSIQGYGHMLESDHYEWTATELREIGATIREKGEYMLQLVEDFSLAFQLKNSSLPLKREEIKLDEFLQHTVLALVNDVTIKNVNFSFENAADEPIYYAADVHWFERMLLNLLLNAVKHNPEGTEIVVTIDKDESRIYIKIEDDGIGMDEETQRFLFERYYRGINTSEKVDGTGLGMSIAKGIVEAHGGDITVQSKQLQGTTLTLRFPV</sequence>
<evidence type="ECO:0000256" key="4">
    <source>
        <dbReference type="ARBA" id="ARBA00022553"/>
    </source>
</evidence>
<keyword evidence="10" id="KW-0812">Transmembrane</keyword>
<evidence type="ECO:0000313" key="12">
    <source>
        <dbReference type="EMBL" id="SDY28982.1"/>
    </source>
</evidence>
<evidence type="ECO:0000313" key="13">
    <source>
        <dbReference type="Proteomes" id="UP000198935"/>
    </source>
</evidence>
<dbReference type="PANTHER" id="PTHR43711:SF26">
    <property type="entry name" value="SENSOR HISTIDINE KINASE RCSC"/>
    <property type="match status" value="1"/>
</dbReference>
<dbReference type="EC" id="2.7.13.3" evidence="3"/>
<dbReference type="GO" id="GO:0005886">
    <property type="term" value="C:plasma membrane"/>
    <property type="evidence" value="ECO:0007669"/>
    <property type="project" value="UniProtKB-SubCell"/>
</dbReference>
<organism evidence="12 13">
    <name type="scientific">Evansella caseinilytica</name>
    <dbReference type="NCBI Taxonomy" id="1503961"/>
    <lineage>
        <taxon>Bacteria</taxon>
        <taxon>Bacillati</taxon>
        <taxon>Bacillota</taxon>
        <taxon>Bacilli</taxon>
        <taxon>Bacillales</taxon>
        <taxon>Bacillaceae</taxon>
        <taxon>Evansella</taxon>
    </lineage>
</organism>
<feature type="transmembrane region" description="Helical" evidence="10">
    <location>
        <begin position="259"/>
        <end position="280"/>
    </location>
</feature>
<dbReference type="PANTHER" id="PTHR43711">
    <property type="entry name" value="TWO-COMPONENT HISTIDINE KINASE"/>
    <property type="match status" value="1"/>
</dbReference>
<reference evidence="13" key="1">
    <citation type="submission" date="2016-10" db="EMBL/GenBank/DDBJ databases">
        <authorList>
            <person name="Varghese N."/>
            <person name="Submissions S."/>
        </authorList>
    </citation>
    <scope>NUCLEOTIDE SEQUENCE [LARGE SCALE GENOMIC DNA]</scope>
    <source>
        <strain evidence="13">SP</strain>
    </source>
</reference>
<dbReference type="GO" id="GO:0000155">
    <property type="term" value="F:phosphorelay sensor kinase activity"/>
    <property type="evidence" value="ECO:0007669"/>
    <property type="project" value="InterPro"/>
</dbReference>
<dbReference type="InterPro" id="IPR003661">
    <property type="entry name" value="HisK_dim/P_dom"/>
</dbReference>
<dbReference type="InterPro" id="IPR050736">
    <property type="entry name" value="Sensor_HK_Regulatory"/>
</dbReference>
<accession>A0A1H3IMR8</accession>
<keyword evidence="13" id="KW-1185">Reference proteome</keyword>
<dbReference type="PRINTS" id="PR00344">
    <property type="entry name" value="BCTRLSENSOR"/>
</dbReference>
<name>A0A1H3IMR8_9BACI</name>
<evidence type="ECO:0000256" key="10">
    <source>
        <dbReference type="SAM" id="Phobius"/>
    </source>
</evidence>
<gene>
    <name evidence="12" type="ORF">SAMN05421736_101873</name>
</gene>
<dbReference type="CDD" id="cd00075">
    <property type="entry name" value="HATPase"/>
    <property type="match status" value="1"/>
</dbReference>
<dbReference type="STRING" id="1503961.SAMN05421736_101873"/>
<evidence type="ECO:0000259" key="11">
    <source>
        <dbReference type="PROSITE" id="PS50109"/>
    </source>
</evidence>
<dbReference type="CDD" id="cd00082">
    <property type="entry name" value="HisKA"/>
    <property type="match status" value="1"/>
</dbReference>
<dbReference type="EMBL" id="FNPI01000001">
    <property type="protein sequence ID" value="SDY28982.1"/>
    <property type="molecule type" value="Genomic_DNA"/>
</dbReference>
<dbReference type="OrthoDB" id="368131at2"/>
<evidence type="ECO:0000256" key="8">
    <source>
        <dbReference type="ARBA" id="ARBA00022840"/>
    </source>
</evidence>
<dbReference type="FunFam" id="3.30.565.10:FF:000006">
    <property type="entry name" value="Sensor histidine kinase WalK"/>
    <property type="match status" value="1"/>
</dbReference>
<comment type="subcellular location">
    <subcellularLocation>
        <location evidence="2">Cell membrane</location>
        <topology evidence="2">Multi-pass membrane protein</topology>
    </subcellularLocation>
</comment>
<evidence type="ECO:0000256" key="7">
    <source>
        <dbReference type="ARBA" id="ARBA00022777"/>
    </source>
</evidence>
<dbReference type="Gene3D" id="3.30.565.10">
    <property type="entry name" value="Histidine kinase-like ATPase, C-terminal domain"/>
    <property type="match status" value="1"/>
</dbReference>
<dbReference type="SMART" id="SM00387">
    <property type="entry name" value="HATPase_c"/>
    <property type="match status" value="1"/>
</dbReference>
<evidence type="ECO:0000256" key="5">
    <source>
        <dbReference type="ARBA" id="ARBA00022679"/>
    </source>
</evidence>
<dbReference type="InterPro" id="IPR036097">
    <property type="entry name" value="HisK_dim/P_sf"/>
</dbReference>
<evidence type="ECO:0000256" key="9">
    <source>
        <dbReference type="ARBA" id="ARBA00023012"/>
    </source>
</evidence>
<keyword evidence="7 12" id="KW-0418">Kinase</keyword>
<dbReference type="Pfam" id="PF02518">
    <property type="entry name" value="HATPase_c"/>
    <property type="match status" value="1"/>
</dbReference>
<evidence type="ECO:0000256" key="3">
    <source>
        <dbReference type="ARBA" id="ARBA00012438"/>
    </source>
</evidence>
<feature type="domain" description="Histidine kinase" evidence="11">
    <location>
        <begin position="364"/>
        <end position="581"/>
    </location>
</feature>
<dbReference type="PROSITE" id="PS50109">
    <property type="entry name" value="HIS_KIN"/>
    <property type="match status" value="1"/>
</dbReference>
<dbReference type="GO" id="GO:0005524">
    <property type="term" value="F:ATP binding"/>
    <property type="evidence" value="ECO:0007669"/>
    <property type="project" value="UniProtKB-KW"/>
</dbReference>
<keyword evidence="9" id="KW-0902">Two-component regulatory system</keyword>
<dbReference type="Pfam" id="PF00512">
    <property type="entry name" value="HisKA"/>
    <property type="match status" value="1"/>
</dbReference>
<dbReference type="InterPro" id="IPR003594">
    <property type="entry name" value="HATPase_dom"/>
</dbReference>
<evidence type="ECO:0000256" key="2">
    <source>
        <dbReference type="ARBA" id="ARBA00004651"/>
    </source>
</evidence>
<dbReference type="InterPro" id="IPR005467">
    <property type="entry name" value="His_kinase_dom"/>
</dbReference>
<keyword evidence="4" id="KW-0597">Phosphoprotein</keyword>
<evidence type="ECO:0000256" key="1">
    <source>
        <dbReference type="ARBA" id="ARBA00000085"/>
    </source>
</evidence>
<feature type="transmembrane region" description="Helical" evidence="10">
    <location>
        <begin position="12"/>
        <end position="32"/>
    </location>
</feature>
<comment type="catalytic activity">
    <reaction evidence="1">
        <text>ATP + protein L-histidine = ADP + protein N-phospho-L-histidine.</text>
        <dbReference type="EC" id="2.7.13.3"/>
    </reaction>
</comment>
<dbReference type="SUPFAM" id="SSF47384">
    <property type="entry name" value="Homodimeric domain of signal transducing histidine kinase"/>
    <property type="match status" value="1"/>
</dbReference>
<dbReference type="Gene3D" id="1.10.287.130">
    <property type="match status" value="1"/>
</dbReference>